<dbReference type="GO" id="GO:0008773">
    <property type="term" value="F:[protein-PII] uridylyltransferase activity"/>
    <property type="evidence" value="ECO:0007669"/>
    <property type="project" value="UniProtKB-EC"/>
</dbReference>
<organism evidence="2 3">
    <name type="scientific">Escherichia coli</name>
    <dbReference type="NCBI Taxonomy" id="562"/>
    <lineage>
        <taxon>Bacteria</taxon>
        <taxon>Pseudomonadati</taxon>
        <taxon>Pseudomonadota</taxon>
        <taxon>Gammaproteobacteria</taxon>
        <taxon>Enterobacterales</taxon>
        <taxon>Enterobacteriaceae</taxon>
        <taxon>Escherichia</taxon>
    </lineage>
</organism>
<proteinExistence type="predicted"/>
<dbReference type="AlphaFoldDB" id="A0A377CXK3"/>
<gene>
    <name evidence="2" type="primary">glnD_4</name>
    <name evidence="2" type="ORF">NCTC9962_05672</name>
</gene>
<keyword evidence="1" id="KW-0378">Hydrolase</keyword>
<keyword evidence="2" id="KW-0808">Transferase</keyword>
<dbReference type="EC" id="2.7.7.59" evidence="2"/>
<dbReference type="InterPro" id="IPR010043">
    <property type="entry name" value="UTase/UR"/>
</dbReference>
<dbReference type="EMBL" id="UGED01000013">
    <property type="protein sequence ID" value="STM08084.1"/>
    <property type="molecule type" value="Genomic_DNA"/>
</dbReference>
<evidence type="ECO:0000313" key="3">
    <source>
        <dbReference type="Proteomes" id="UP000254052"/>
    </source>
</evidence>
<dbReference type="PANTHER" id="PTHR47320:SF1">
    <property type="entry name" value="BIFUNCTIONAL URIDYLYLTRANSFERASE_URIDYLYL-REMOVING ENZYME"/>
    <property type="match status" value="1"/>
</dbReference>
<evidence type="ECO:0000313" key="2">
    <source>
        <dbReference type="EMBL" id="STM08084.1"/>
    </source>
</evidence>
<evidence type="ECO:0000256" key="1">
    <source>
        <dbReference type="ARBA" id="ARBA00022801"/>
    </source>
</evidence>
<dbReference type="Proteomes" id="UP000254052">
    <property type="component" value="Unassembled WGS sequence"/>
</dbReference>
<protein>
    <submittedName>
        <fullName evidence="2">[protein-PII] uridylyltransferase</fullName>
        <ecNumber evidence="2">2.7.7.59</ecNumber>
    </submittedName>
</protein>
<dbReference type="GO" id="GO:0016787">
    <property type="term" value="F:hydrolase activity"/>
    <property type="evidence" value="ECO:0007669"/>
    <property type="project" value="UniProtKB-KW"/>
</dbReference>
<dbReference type="PANTHER" id="PTHR47320">
    <property type="entry name" value="BIFUNCTIONAL URIDYLYLTRANSFERASE/URIDYLYL-REMOVING ENZYME"/>
    <property type="match status" value="1"/>
</dbReference>
<accession>A0A377CXK3</accession>
<name>A0A377CXK3_ECOLX</name>
<reference evidence="2 3" key="1">
    <citation type="submission" date="2018-06" db="EMBL/GenBank/DDBJ databases">
        <authorList>
            <consortium name="Pathogen Informatics"/>
            <person name="Doyle S."/>
        </authorList>
    </citation>
    <scope>NUCLEOTIDE SEQUENCE [LARGE SCALE GENOMIC DNA]</scope>
    <source>
        <strain evidence="2 3">NCTC9962</strain>
    </source>
</reference>
<keyword evidence="2" id="KW-0548">Nucleotidyltransferase</keyword>
<sequence>MSILRHPGAVRRGLLPMHRHSVLGAYMPQWSHIVGQMQFDLFHAYTVDEHTIRVMLKLESFCQ</sequence>